<name>A0A498Q5N0_9MYCO</name>
<dbReference type="AlphaFoldDB" id="A0A498Q5N0"/>
<dbReference type="Proteomes" id="UP000273307">
    <property type="component" value="Unassembled WGS sequence"/>
</dbReference>
<dbReference type="RefSeq" id="WP_122442912.1">
    <property type="nucleotide sequence ID" value="NZ_UPHP01000065.1"/>
</dbReference>
<organism evidence="2 3">
    <name type="scientific">Mycobacterium attenuatum</name>
    <dbReference type="NCBI Taxonomy" id="2341086"/>
    <lineage>
        <taxon>Bacteria</taxon>
        <taxon>Bacillati</taxon>
        <taxon>Actinomycetota</taxon>
        <taxon>Actinomycetes</taxon>
        <taxon>Mycobacteriales</taxon>
        <taxon>Mycobacteriaceae</taxon>
        <taxon>Mycobacterium</taxon>
    </lineage>
</organism>
<proteinExistence type="predicted"/>
<dbReference type="InterPro" id="IPR000084">
    <property type="entry name" value="PE-PGRS_N"/>
</dbReference>
<accession>A0A498Q5N0</accession>
<dbReference type="Pfam" id="PF00934">
    <property type="entry name" value="PE"/>
    <property type="match status" value="1"/>
</dbReference>
<evidence type="ECO:0000259" key="1">
    <source>
        <dbReference type="Pfam" id="PF00934"/>
    </source>
</evidence>
<evidence type="ECO:0000313" key="2">
    <source>
        <dbReference type="EMBL" id="VBA39120.1"/>
    </source>
</evidence>
<evidence type="ECO:0000313" key="3">
    <source>
        <dbReference type="Proteomes" id="UP000273307"/>
    </source>
</evidence>
<sequence length="187" mass="17515">MSFVTATPRASTAIATLFSEYGRAYQQLSAQVSVFHDQFVLALNAAAGSRAVAEGANVNPLQALLDLVNAPTIALVGRPPIGNGANGAPETGAKGGNGEILIGNGGAGGSGTGNSGHGGDGGLLFGDGGAGGDGLGNTGTAGGQGGRAFLFGNGGGGGNAGLGITKGRVGAGGTGGLLGLNGLDGLL</sequence>
<dbReference type="EMBL" id="UPHP01000065">
    <property type="protein sequence ID" value="VBA39120.1"/>
    <property type="molecule type" value="Genomic_DNA"/>
</dbReference>
<protein>
    <submittedName>
        <fullName evidence="2">PE-PGRS family protein PE_PGRS18</fullName>
    </submittedName>
</protein>
<dbReference type="SUPFAM" id="SSF140459">
    <property type="entry name" value="PE/PPE dimer-like"/>
    <property type="match status" value="1"/>
</dbReference>
<keyword evidence="3" id="KW-1185">Reference proteome</keyword>
<dbReference type="InterPro" id="IPR038332">
    <property type="entry name" value="PPE_sf"/>
</dbReference>
<dbReference type="Gene3D" id="1.10.287.850">
    <property type="entry name" value="HP0062-like domain"/>
    <property type="match status" value="1"/>
</dbReference>
<reference evidence="2 3" key="1">
    <citation type="submission" date="2018-09" db="EMBL/GenBank/DDBJ databases">
        <authorList>
            <person name="Tagini F."/>
        </authorList>
    </citation>
    <scope>NUCLEOTIDE SEQUENCE [LARGE SCALE GENOMIC DNA]</scope>
    <source>
        <strain evidence="2 3">MK136</strain>
    </source>
</reference>
<gene>
    <name evidence="2" type="ORF">LAUMK136_02807</name>
</gene>
<dbReference type="OrthoDB" id="4753944at2"/>
<feature type="domain" description="PE" evidence="1">
    <location>
        <begin position="11"/>
        <end position="57"/>
    </location>
</feature>